<organism evidence="1 2">
    <name type="scientific">Leptomonas seymouri</name>
    <dbReference type="NCBI Taxonomy" id="5684"/>
    <lineage>
        <taxon>Eukaryota</taxon>
        <taxon>Discoba</taxon>
        <taxon>Euglenozoa</taxon>
        <taxon>Kinetoplastea</taxon>
        <taxon>Metakinetoplastina</taxon>
        <taxon>Trypanosomatida</taxon>
        <taxon>Trypanosomatidae</taxon>
        <taxon>Leishmaniinae</taxon>
        <taxon>Leptomonas</taxon>
    </lineage>
</organism>
<protein>
    <submittedName>
        <fullName evidence="1">Uncharacterized protein</fullName>
    </submittedName>
</protein>
<dbReference type="Proteomes" id="UP000038009">
    <property type="component" value="Unassembled WGS sequence"/>
</dbReference>
<evidence type="ECO:0000313" key="1">
    <source>
        <dbReference type="EMBL" id="KPI84657.1"/>
    </source>
</evidence>
<keyword evidence="2" id="KW-1185">Reference proteome</keyword>
<dbReference type="OMA" id="QADMIVH"/>
<reference evidence="1 2" key="1">
    <citation type="journal article" date="2015" name="PLoS Pathog.">
        <title>Leptomonas seymouri: Adaptations to the Dixenous Life Cycle Analyzed by Genome Sequencing, Transcriptome Profiling and Co-infection with Leishmania donovani.</title>
        <authorList>
            <person name="Kraeva N."/>
            <person name="Butenko A."/>
            <person name="Hlavacova J."/>
            <person name="Kostygov A."/>
            <person name="Myskova J."/>
            <person name="Grybchuk D."/>
            <person name="Lestinova T."/>
            <person name="Votypka J."/>
            <person name="Volf P."/>
            <person name="Opperdoes F."/>
            <person name="Flegontov P."/>
            <person name="Lukes J."/>
            <person name="Yurchenko V."/>
        </authorList>
    </citation>
    <scope>NUCLEOTIDE SEQUENCE [LARGE SCALE GENOMIC DNA]</scope>
    <source>
        <strain evidence="1 2">ATCC 30220</strain>
    </source>
</reference>
<dbReference type="VEuPathDB" id="TriTrypDB:Lsey_0242_0130"/>
<accession>A0A0N0P4C0</accession>
<dbReference type="OrthoDB" id="258193at2759"/>
<name>A0A0N0P4C0_LEPSE</name>
<gene>
    <name evidence="1" type="ORF">ABL78_6298</name>
</gene>
<evidence type="ECO:0000313" key="2">
    <source>
        <dbReference type="Proteomes" id="UP000038009"/>
    </source>
</evidence>
<dbReference type="AlphaFoldDB" id="A0A0N0P4C0"/>
<proteinExistence type="predicted"/>
<dbReference type="EMBL" id="LJSK01000242">
    <property type="protein sequence ID" value="KPI84657.1"/>
    <property type="molecule type" value="Genomic_DNA"/>
</dbReference>
<sequence>MGPRIAGFLVGGFATASVSAALFHYDFLRKQEVTSKKTEEIALQADIIVNRFRVIESGLHRLSQREEMAAASAATSITPVTPL</sequence>
<comment type="caution">
    <text evidence="1">The sequence shown here is derived from an EMBL/GenBank/DDBJ whole genome shotgun (WGS) entry which is preliminary data.</text>
</comment>